<dbReference type="InterPro" id="IPR036844">
    <property type="entry name" value="Hint_dom_sf"/>
</dbReference>
<dbReference type="Proteomes" id="UP000307841">
    <property type="component" value="Unassembled WGS sequence"/>
</dbReference>
<dbReference type="Pfam" id="PF07591">
    <property type="entry name" value="PT-HINT"/>
    <property type="match status" value="1"/>
</dbReference>
<reference evidence="2 3" key="1">
    <citation type="submission" date="2019-04" db="EMBL/GenBank/DDBJ databases">
        <title>Whole genome sequencing of Brevibacillus sp. TGS2-1.</title>
        <authorList>
            <person name="Choi A."/>
        </authorList>
    </citation>
    <scope>NUCLEOTIDE SEQUENCE [LARGE SCALE GENOMIC DNA]</scope>
    <source>
        <strain evidence="2 3">TGS2-1</strain>
    </source>
</reference>
<organism evidence="2 3">
    <name type="scientific">Brevibacillus antibioticus</name>
    <dbReference type="NCBI Taxonomy" id="2570228"/>
    <lineage>
        <taxon>Bacteria</taxon>
        <taxon>Bacillati</taxon>
        <taxon>Bacillota</taxon>
        <taxon>Bacilli</taxon>
        <taxon>Bacillales</taxon>
        <taxon>Paenibacillaceae</taxon>
        <taxon>Brevibacillus</taxon>
    </lineage>
</organism>
<accession>A0A4U2Y7E0</accession>
<dbReference type="OrthoDB" id="2476820at2"/>
<dbReference type="SMART" id="SM00306">
    <property type="entry name" value="HintN"/>
    <property type="match status" value="1"/>
</dbReference>
<comment type="caution">
    <text evidence="2">The sequence shown here is derived from an EMBL/GenBank/DDBJ whole genome shotgun (WGS) entry which is preliminary data.</text>
</comment>
<dbReference type="GO" id="GO:0016539">
    <property type="term" value="P:intein-mediated protein splicing"/>
    <property type="evidence" value="ECO:0007669"/>
    <property type="project" value="InterPro"/>
</dbReference>
<protein>
    <recommendedName>
        <fullName evidence="1">Hint domain-containing protein</fullName>
    </recommendedName>
</protein>
<dbReference type="InterPro" id="IPR006141">
    <property type="entry name" value="Intein_N"/>
</dbReference>
<feature type="domain" description="Hint" evidence="1">
    <location>
        <begin position="117"/>
        <end position="211"/>
    </location>
</feature>
<dbReference type="CDD" id="cd00081">
    <property type="entry name" value="Hint"/>
    <property type="match status" value="1"/>
</dbReference>
<dbReference type="PROSITE" id="PS50818">
    <property type="entry name" value="INTEIN_C_TER"/>
    <property type="match status" value="1"/>
</dbReference>
<dbReference type="InterPro" id="IPR030934">
    <property type="entry name" value="Intein_C"/>
</dbReference>
<proteinExistence type="predicted"/>
<evidence type="ECO:0000259" key="1">
    <source>
        <dbReference type="SMART" id="SM00306"/>
    </source>
</evidence>
<dbReference type="RefSeq" id="WP_137029924.1">
    <property type="nucleotide sequence ID" value="NZ_SZNK01000001.1"/>
</dbReference>
<dbReference type="SUPFAM" id="SSF51294">
    <property type="entry name" value="Hedgehog/intein (Hint) domain"/>
    <property type="match status" value="1"/>
</dbReference>
<dbReference type="PROSITE" id="PS50817">
    <property type="entry name" value="INTEIN_N_TER"/>
    <property type="match status" value="1"/>
</dbReference>
<gene>
    <name evidence="2" type="ORF">E8L90_13985</name>
</gene>
<evidence type="ECO:0000313" key="3">
    <source>
        <dbReference type="Proteomes" id="UP000307841"/>
    </source>
</evidence>
<dbReference type="EMBL" id="SZNK01000001">
    <property type="protein sequence ID" value="TKI56487.1"/>
    <property type="molecule type" value="Genomic_DNA"/>
</dbReference>
<sequence length="355" mass="39775">MEDTYKGQVDNPLSLNRYTYVLNNPLIFIDPTGHAEFSLQEIWFGMTKAGNELPGSVKKAGVEYVGVENVNTLTDENWSSDDAVAAGSVAISIVPGGKLLKTTKAGTKTAVKVLQKCHCFVVGTTVLTDEGEKPIEEIEVGDKVLAKDDETGEMAYKEVEWLFQRDVEETYNITVGGEVITTTDEHPFWIVGKDWVEAKNLEVGDVLITSNGKEFSIEKIEVKKEHRTVYNFKVKDFHTYFVSNLGIWTHNSCGITNSKELLEEIQKSLNIERVNVGLEGQTLDRATVIDAAKKFTGTSSAKIDTTNGIWDFISKDGKHTVRMMQKKRDGNWEANFEIRDSKGKLDKNYHIHLKD</sequence>
<dbReference type="Gene3D" id="2.170.16.10">
    <property type="entry name" value="Hedgehog/Intein (Hint) domain"/>
    <property type="match status" value="1"/>
</dbReference>
<dbReference type="InterPro" id="IPR003587">
    <property type="entry name" value="Hint_dom_N"/>
</dbReference>
<name>A0A4U2Y7E0_9BACL</name>
<evidence type="ECO:0000313" key="2">
    <source>
        <dbReference type="EMBL" id="TKI56487.1"/>
    </source>
</evidence>
<dbReference type="AlphaFoldDB" id="A0A4U2Y7E0"/>
<keyword evidence="3" id="KW-1185">Reference proteome</keyword>